<sequence length="795" mass="86375">MEPCGHISPPVLPSNAPALSPPIYGGHSSRALQERSSNAQRDGYEQDLRKISDASSTENRYGKMSPSLASHEHPADQEKKKSDSPAEREFAALWRRLESSEAYKKYRARQPRDANEQDQKWPEHMEAAFFRALVKYEPMGRRKQTLNGTLRGRNELIADEILKLTKEKRNRKQVSSHLQVLKTLLKNDPMIMRYLSKEDFQDRKRRPSCAHLSRRRRRPHTAQAAAISNATYQALSLPWQTESLAETPCLASPDSPIPAPLWSGTLMPSHFDVYVRDSYMRAIHTHTSFSASPQGDDVRLESLPNLASAYPPLAELVSQTNLADEATSLPNVVLMHASFDIHTDPLPGNAEICIREEFDAQPGLGVFEHFECRTTFLLDGVETEKVSGEIKEHDIEAGRLSGTPFGSMFWAYRFTQLAKKLRDTGTGDGEGNRAEVAGILSRMSAVQEIFASGDKWQRSQRILLVAWRFSLAPLGLPGTSTWHRVRVPSADEVACLTASAADLEMLYAGQANLDRYAGHGHDDLYSATAAAAPPPTTTAGGECSNYAESFRSALTTPHTGTPVDERTYFDASTTAHEITTLSGAALADLSTTTATLAEMASCGGAQLEHTHVHPHNDDDDDTIQPGIEDSEPHTHTHPASLSTSTSAPSLSRSTSTDHLRASPDFPLQPSIQEFCIAPSAVYHAIQQHVSPSQLTHHDGDGCGMGTAGHGHGHGHGGDTHHAGAYHHHFHHHHAQRWAGIYDELLVGPDGVEVEGGEGGFEGFEGLCAGGGAVGGGVGSGNGNGNGKVEGWVGGF</sequence>
<evidence type="ECO:0000313" key="10">
    <source>
        <dbReference type="Proteomes" id="UP000799437"/>
    </source>
</evidence>
<dbReference type="InterPro" id="IPR038096">
    <property type="entry name" value="TEA/ATTS_sf"/>
</dbReference>
<evidence type="ECO:0000313" key="9">
    <source>
        <dbReference type="EMBL" id="KAF2758795.1"/>
    </source>
</evidence>
<dbReference type="PROSITE" id="PS51088">
    <property type="entry name" value="TEA_2"/>
    <property type="match status" value="1"/>
</dbReference>
<gene>
    <name evidence="9" type="ORF">EJ05DRAFT_528180</name>
</gene>
<comment type="subcellular location">
    <subcellularLocation>
        <location evidence="1">Nucleus</location>
    </subcellularLocation>
</comment>
<feature type="compositionally biased region" description="Basic and acidic residues" evidence="7">
    <location>
        <begin position="70"/>
        <end position="87"/>
    </location>
</feature>
<evidence type="ECO:0000256" key="3">
    <source>
        <dbReference type="ARBA" id="ARBA00023015"/>
    </source>
</evidence>
<dbReference type="Pfam" id="PF01285">
    <property type="entry name" value="TEA"/>
    <property type="match status" value="1"/>
</dbReference>
<keyword evidence="4" id="KW-0804">Transcription</keyword>
<feature type="compositionally biased region" description="Low complexity" evidence="7">
    <location>
        <begin position="637"/>
        <end position="654"/>
    </location>
</feature>
<reference evidence="9" key="1">
    <citation type="journal article" date="2020" name="Stud. Mycol.">
        <title>101 Dothideomycetes genomes: a test case for predicting lifestyles and emergence of pathogens.</title>
        <authorList>
            <person name="Haridas S."/>
            <person name="Albert R."/>
            <person name="Binder M."/>
            <person name="Bloem J."/>
            <person name="Labutti K."/>
            <person name="Salamov A."/>
            <person name="Andreopoulos B."/>
            <person name="Baker S."/>
            <person name="Barry K."/>
            <person name="Bills G."/>
            <person name="Bluhm B."/>
            <person name="Cannon C."/>
            <person name="Castanera R."/>
            <person name="Culley D."/>
            <person name="Daum C."/>
            <person name="Ezra D."/>
            <person name="Gonzalez J."/>
            <person name="Henrissat B."/>
            <person name="Kuo A."/>
            <person name="Liang C."/>
            <person name="Lipzen A."/>
            <person name="Lutzoni F."/>
            <person name="Magnuson J."/>
            <person name="Mondo S."/>
            <person name="Nolan M."/>
            <person name="Ohm R."/>
            <person name="Pangilinan J."/>
            <person name="Park H.-J."/>
            <person name="Ramirez L."/>
            <person name="Alfaro M."/>
            <person name="Sun H."/>
            <person name="Tritt A."/>
            <person name="Yoshinaga Y."/>
            <person name="Zwiers L.-H."/>
            <person name="Turgeon B."/>
            <person name="Goodwin S."/>
            <person name="Spatafora J."/>
            <person name="Crous P."/>
            <person name="Grigoriev I."/>
        </authorList>
    </citation>
    <scope>NUCLEOTIDE SEQUENCE</scope>
    <source>
        <strain evidence="9">CBS 121739</strain>
    </source>
</reference>
<dbReference type="InterPro" id="IPR050937">
    <property type="entry name" value="TEC1_TEAD_TF"/>
</dbReference>
<dbReference type="GO" id="GO:0000981">
    <property type="term" value="F:DNA-binding transcription factor activity, RNA polymerase II-specific"/>
    <property type="evidence" value="ECO:0007669"/>
    <property type="project" value="TreeGrafter"/>
</dbReference>
<feature type="compositionally biased region" description="Basic and acidic residues" evidence="7">
    <location>
        <begin position="42"/>
        <end position="52"/>
    </location>
</feature>
<feature type="region of interest" description="Disordered" evidence="7">
    <location>
        <begin position="1"/>
        <end position="87"/>
    </location>
</feature>
<proteinExistence type="inferred from homology"/>
<keyword evidence="3" id="KW-0805">Transcription regulation</keyword>
<dbReference type="GO" id="GO:0000978">
    <property type="term" value="F:RNA polymerase II cis-regulatory region sequence-specific DNA binding"/>
    <property type="evidence" value="ECO:0007669"/>
    <property type="project" value="TreeGrafter"/>
</dbReference>
<dbReference type="GO" id="GO:0005634">
    <property type="term" value="C:nucleus"/>
    <property type="evidence" value="ECO:0007669"/>
    <property type="project" value="UniProtKB-SubCell"/>
</dbReference>
<dbReference type="OrthoDB" id="10006572at2759"/>
<dbReference type="Proteomes" id="UP000799437">
    <property type="component" value="Unassembled WGS sequence"/>
</dbReference>
<dbReference type="GeneID" id="54489956"/>
<dbReference type="Gene3D" id="6.10.20.40">
    <property type="entry name" value="TEA/ATTS domain"/>
    <property type="match status" value="1"/>
</dbReference>
<dbReference type="PANTHER" id="PTHR11834:SF0">
    <property type="entry name" value="PROTEIN SCALLOPED"/>
    <property type="match status" value="1"/>
</dbReference>
<keyword evidence="5" id="KW-0539">Nucleus</keyword>
<evidence type="ECO:0000256" key="6">
    <source>
        <dbReference type="PROSITE-ProRule" id="PRU00505"/>
    </source>
</evidence>
<evidence type="ECO:0000256" key="1">
    <source>
        <dbReference type="ARBA" id="ARBA00004123"/>
    </source>
</evidence>
<dbReference type="PANTHER" id="PTHR11834">
    <property type="entry name" value="TRANSCRIPTIONAL ENHANCER FACTOR TEF RELATED"/>
    <property type="match status" value="1"/>
</dbReference>
<evidence type="ECO:0000256" key="4">
    <source>
        <dbReference type="ARBA" id="ARBA00023163"/>
    </source>
</evidence>
<feature type="DNA-binding region" description="TEA" evidence="6">
    <location>
        <begin position="114"/>
        <end position="188"/>
    </location>
</feature>
<dbReference type="PRINTS" id="PR00065">
    <property type="entry name" value="TEADOMAIN"/>
</dbReference>
<dbReference type="RefSeq" id="XP_033601246.1">
    <property type="nucleotide sequence ID" value="XM_033748902.1"/>
</dbReference>
<dbReference type="GO" id="GO:0005667">
    <property type="term" value="C:transcription regulator complex"/>
    <property type="evidence" value="ECO:0007669"/>
    <property type="project" value="TreeGrafter"/>
</dbReference>
<keyword evidence="10" id="KW-1185">Reference proteome</keyword>
<dbReference type="AlphaFoldDB" id="A0A6A6W8C6"/>
<evidence type="ECO:0000256" key="7">
    <source>
        <dbReference type="SAM" id="MobiDB-lite"/>
    </source>
</evidence>
<protein>
    <submittedName>
        <fullName evidence="9">TEA-domain-containing protein</fullName>
    </submittedName>
</protein>
<comment type="similarity">
    <text evidence="2">Belongs to the TEC1 family.</text>
</comment>
<dbReference type="EMBL" id="ML996571">
    <property type="protein sequence ID" value="KAF2758795.1"/>
    <property type="molecule type" value="Genomic_DNA"/>
</dbReference>
<feature type="domain" description="TEA" evidence="8">
    <location>
        <begin position="114"/>
        <end position="188"/>
    </location>
</feature>
<dbReference type="InterPro" id="IPR000818">
    <property type="entry name" value="TEA/ATTS_dom"/>
</dbReference>
<organism evidence="9 10">
    <name type="scientific">Pseudovirgaria hyperparasitica</name>
    <dbReference type="NCBI Taxonomy" id="470096"/>
    <lineage>
        <taxon>Eukaryota</taxon>
        <taxon>Fungi</taxon>
        <taxon>Dikarya</taxon>
        <taxon>Ascomycota</taxon>
        <taxon>Pezizomycotina</taxon>
        <taxon>Dothideomycetes</taxon>
        <taxon>Dothideomycetes incertae sedis</taxon>
        <taxon>Acrospermales</taxon>
        <taxon>Acrospermaceae</taxon>
        <taxon>Pseudovirgaria</taxon>
    </lineage>
</organism>
<accession>A0A6A6W8C6</accession>
<name>A0A6A6W8C6_9PEZI</name>
<evidence type="ECO:0000256" key="5">
    <source>
        <dbReference type="ARBA" id="ARBA00023242"/>
    </source>
</evidence>
<evidence type="ECO:0000259" key="8">
    <source>
        <dbReference type="PROSITE" id="PS51088"/>
    </source>
</evidence>
<dbReference type="SMART" id="SM00426">
    <property type="entry name" value="TEA"/>
    <property type="match status" value="1"/>
</dbReference>
<evidence type="ECO:0000256" key="2">
    <source>
        <dbReference type="ARBA" id="ARBA00008421"/>
    </source>
</evidence>
<feature type="compositionally biased region" description="Polar residues" evidence="7">
    <location>
        <begin position="30"/>
        <end position="40"/>
    </location>
</feature>
<feature type="region of interest" description="Disordered" evidence="7">
    <location>
        <begin position="609"/>
        <end position="664"/>
    </location>
</feature>